<dbReference type="InterPro" id="IPR046830">
    <property type="entry name" value="Calmod_bind_M"/>
</dbReference>
<evidence type="ECO:0000256" key="3">
    <source>
        <dbReference type="ARBA" id="ARBA00023015"/>
    </source>
</evidence>
<accession>A0A843X4V7</accession>
<keyword evidence="3" id="KW-0805">Transcription regulation</keyword>
<evidence type="ECO:0000313" key="11">
    <source>
        <dbReference type="EMBL" id="MQM11110.1"/>
    </source>
</evidence>
<keyword evidence="5" id="KW-0010">Activator</keyword>
<comment type="similarity">
    <text evidence="2">Belongs to the plant ACBP60 protein family.</text>
</comment>
<keyword evidence="12" id="KW-1185">Reference proteome</keyword>
<dbReference type="InterPro" id="IPR046831">
    <property type="entry name" value="Calmodulin_bind_N"/>
</dbReference>
<evidence type="ECO:0000259" key="10">
    <source>
        <dbReference type="Pfam" id="PF20452"/>
    </source>
</evidence>
<evidence type="ECO:0000256" key="5">
    <source>
        <dbReference type="ARBA" id="ARBA00023159"/>
    </source>
</evidence>
<dbReference type="GO" id="GO:0005634">
    <property type="term" value="C:nucleus"/>
    <property type="evidence" value="ECO:0007669"/>
    <property type="project" value="UniProtKB-SubCell"/>
</dbReference>
<evidence type="ECO:0000259" key="9">
    <source>
        <dbReference type="Pfam" id="PF20451"/>
    </source>
</evidence>
<feature type="domain" description="Calmodulin binding protein central" evidence="9">
    <location>
        <begin position="213"/>
        <end position="276"/>
    </location>
</feature>
<protein>
    <recommendedName>
        <fullName evidence="13">Calmodulin-binding protein</fullName>
    </recommendedName>
</protein>
<evidence type="ECO:0000256" key="6">
    <source>
        <dbReference type="ARBA" id="ARBA00023163"/>
    </source>
</evidence>
<keyword evidence="6" id="KW-0804">Transcription</keyword>
<evidence type="ECO:0000256" key="1">
    <source>
        <dbReference type="ARBA" id="ARBA00004123"/>
    </source>
</evidence>
<dbReference type="GO" id="GO:0003700">
    <property type="term" value="F:DNA-binding transcription factor activity"/>
    <property type="evidence" value="ECO:0007669"/>
    <property type="project" value="TreeGrafter"/>
</dbReference>
<evidence type="ECO:0000256" key="4">
    <source>
        <dbReference type="ARBA" id="ARBA00023125"/>
    </source>
</evidence>
<organism evidence="11 12">
    <name type="scientific">Colocasia esculenta</name>
    <name type="common">Wild taro</name>
    <name type="synonym">Arum esculentum</name>
    <dbReference type="NCBI Taxonomy" id="4460"/>
    <lineage>
        <taxon>Eukaryota</taxon>
        <taxon>Viridiplantae</taxon>
        <taxon>Streptophyta</taxon>
        <taxon>Embryophyta</taxon>
        <taxon>Tracheophyta</taxon>
        <taxon>Spermatophyta</taxon>
        <taxon>Magnoliopsida</taxon>
        <taxon>Liliopsida</taxon>
        <taxon>Araceae</taxon>
        <taxon>Aroideae</taxon>
        <taxon>Colocasieae</taxon>
        <taxon>Colocasia</taxon>
    </lineage>
</organism>
<evidence type="ECO:0000256" key="7">
    <source>
        <dbReference type="ARBA" id="ARBA00023242"/>
    </source>
</evidence>
<dbReference type="GO" id="GO:0080142">
    <property type="term" value="P:regulation of salicylic acid biosynthetic process"/>
    <property type="evidence" value="ECO:0007669"/>
    <property type="project" value="TreeGrafter"/>
</dbReference>
<evidence type="ECO:0000259" key="8">
    <source>
        <dbReference type="Pfam" id="PF07887"/>
    </source>
</evidence>
<dbReference type="EMBL" id="NMUH01004870">
    <property type="protein sequence ID" value="MQM11110.1"/>
    <property type="molecule type" value="Genomic_DNA"/>
</dbReference>
<gene>
    <name evidence="11" type="ORF">Taro_044017</name>
</gene>
<dbReference type="InterPro" id="IPR046829">
    <property type="entry name" value="Calmod_bind_C"/>
</dbReference>
<evidence type="ECO:0008006" key="13">
    <source>
        <dbReference type="Google" id="ProtNLM"/>
    </source>
</evidence>
<dbReference type="Proteomes" id="UP000652761">
    <property type="component" value="Unassembled WGS sequence"/>
</dbReference>
<evidence type="ECO:0000313" key="12">
    <source>
        <dbReference type="Proteomes" id="UP000652761"/>
    </source>
</evidence>
<dbReference type="GO" id="GO:0043565">
    <property type="term" value="F:sequence-specific DNA binding"/>
    <property type="evidence" value="ECO:0007669"/>
    <property type="project" value="TreeGrafter"/>
</dbReference>
<dbReference type="Pfam" id="PF07887">
    <property type="entry name" value="Calmodulin_bind"/>
    <property type="match status" value="1"/>
</dbReference>
<dbReference type="GO" id="GO:0005516">
    <property type="term" value="F:calmodulin binding"/>
    <property type="evidence" value="ECO:0007669"/>
    <property type="project" value="InterPro"/>
</dbReference>
<dbReference type="PANTHER" id="PTHR31713">
    <property type="entry name" value="OS02G0177800 PROTEIN"/>
    <property type="match status" value="1"/>
</dbReference>
<sequence length="363" mass="41152">MDIPRVIREVLAVKSLQNLVAFLEPLLRKVVKEEVERGLFQGTILLQRSPRRQIQADSLKLVFSNGVAGTLFTGSKIEDKEDNPLRIHLVGTPGSPPSSPIRVEIVVIDGDFPGERDDWTSEEFDWKIVKERTGKRPLLAGDVHLTLRDGSSTIGDLAFTDNSSWIRSRRFRLGARVVPGSCEGLTVREAMTEPFMVKDHRGELYKKHYPPALRDDVWRLKNIAKDGTFHKKLQAEHVNTVQDFLKLWVIDPDRLRSLVGLPDKTWEATVGHARTCTMGDKLYVHRCRQGDVLVLNPVCKLEGIVVDGRSLPLGTLDRRQQAQVQLLVMEAYENWDTLEEVDEAFGRAILLQQSESCFLFSDH</sequence>
<dbReference type="PANTHER" id="PTHR31713:SF42">
    <property type="entry name" value="PROTEIN SAR DEFICIENT 1"/>
    <property type="match status" value="1"/>
</dbReference>
<dbReference type="AlphaFoldDB" id="A0A843X4V7"/>
<name>A0A843X4V7_COLES</name>
<dbReference type="Pfam" id="PF20452">
    <property type="entry name" value="Calmod_bind_C"/>
    <property type="match status" value="1"/>
</dbReference>
<dbReference type="Pfam" id="PF20451">
    <property type="entry name" value="Calmod_bind_M"/>
    <property type="match status" value="1"/>
</dbReference>
<comment type="caution">
    <text evidence="11">The sequence shown here is derived from an EMBL/GenBank/DDBJ whole genome shotgun (WGS) entry which is preliminary data.</text>
</comment>
<proteinExistence type="inferred from homology"/>
<keyword evidence="4" id="KW-0238">DNA-binding</keyword>
<reference evidence="11" key="1">
    <citation type="submission" date="2017-07" db="EMBL/GenBank/DDBJ databases">
        <title>Taro Niue Genome Assembly and Annotation.</title>
        <authorList>
            <person name="Atibalentja N."/>
            <person name="Keating K."/>
            <person name="Fields C.J."/>
        </authorList>
    </citation>
    <scope>NUCLEOTIDE SEQUENCE</scope>
    <source>
        <strain evidence="11">Niue_2</strain>
        <tissue evidence="11">Leaf</tissue>
    </source>
</reference>
<feature type="domain" description="Calmodulin binding protein C-terminal" evidence="10">
    <location>
        <begin position="281"/>
        <end position="341"/>
    </location>
</feature>
<comment type="subcellular location">
    <subcellularLocation>
        <location evidence="1">Nucleus</location>
    </subcellularLocation>
</comment>
<evidence type="ECO:0000256" key="2">
    <source>
        <dbReference type="ARBA" id="ARBA00007214"/>
    </source>
</evidence>
<feature type="domain" description="Calmodulin binding protein-like N-terminal" evidence="8">
    <location>
        <begin position="59"/>
        <end position="200"/>
    </location>
</feature>
<keyword evidence="7" id="KW-0539">Nucleus</keyword>
<dbReference type="OrthoDB" id="757051at2759"/>
<dbReference type="InterPro" id="IPR012416">
    <property type="entry name" value="CBP60"/>
</dbReference>